<dbReference type="AlphaFoldDB" id="A0A9X3N6D7"/>
<dbReference type="PANTHER" id="PTHR36507:SF1">
    <property type="entry name" value="BLL1555 PROTEIN"/>
    <property type="match status" value="1"/>
</dbReference>
<keyword evidence="1" id="KW-0479">Metal-binding</keyword>
<comment type="caution">
    <text evidence="6">The sequence shown here is derived from an EMBL/GenBank/DDBJ whole genome shotgun (WGS) entry which is preliminary data.</text>
</comment>
<evidence type="ECO:0000256" key="2">
    <source>
        <dbReference type="ARBA" id="ARBA00023008"/>
    </source>
</evidence>
<dbReference type="RefSeq" id="WP_270024913.1">
    <property type="nucleotide sequence ID" value="NZ_JAPDDP010000014.1"/>
</dbReference>
<feature type="compositionally biased region" description="Pro residues" evidence="3">
    <location>
        <begin position="120"/>
        <end position="130"/>
    </location>
</feature>
<dbReference type="Proteomes" id="UP001147653">
    <property type="component" value="Unassembled WGS sequence"/>
</dbReference>
<dbReference type="InterPro" id="IPR052721">
    <property type="entry name" value="ET_Amicyanin"/>
</dbReference>
<evidence type="ECO:0000256" key="4">
    <source>
        <dbReference type="SAM" id="SignalP"/>
    </source>
</evidence>
<feature type="signal peptide" evidence="4">
    <location>
        <begin position="1"/>
        <end position="25"/>
    </location>
</feature>
<reference evidence="6" key="1">
    <citation type="submission" date="2022-10" db="EMBL/GenBank/DDBJ databases">
        <title>The WGS of Solirubrobacter phytolaccae KCTC 29190.</title>
        <authorList>
            <person name="Jiang Z."/>
        </authorList>
    </citation>
    <scope>NUCLEOTIDE SEQUENCE</scope>
    <source>
        <strain evidence="6">KCTC 29190</strain>
    </source>
</reference>
<accession>A0A9X3N6D7</accession>
<protein>
    <submittedName>
        <fullName evidence="6">Plastocyanin/azurin family copper-binding protein</fullName>
    </submittedName>
</protein>
<dbReference type="InterPro" id="IPR008972">
    <property type="entry name" value="Cupredoxin"/>
</dbReference>
<dbReference type="Gene3D" id="2.60.40.10">
    <property type="entry name" value="Immunoglobulins"/>
    <property type="match status" value="1"/>
</dbReference>
<feature type="chain" id="PRO_5040783024" evidence="4">
    <location>
        <begin position="26"/>
        <end position="239"/>
    </location>
</feature>
<dbReference type="InterPro" id="IPR000923">
    <property type="entry name" value="BlueCu_1"/>
</dbReference>
<name>A0A9X3N6D7_9ACTN</name>
<keyword evidence="2" id="KW-0186">Copper</keyword>
<evidence type="ECO:0000259" key="5">
    <source>
        <dbReference type="Pfam" id="PF00127"/>
    </source>
</evidence>
<dbReference type="GO" id="GO:0009055">
    <property type="term" value="F:electron transfer activity"/>
    <property type="evidence" value="ECO:0007669"/>
    <property type="project" value="InterPro"/>
</dbReference>
<dbReference type="SUPFAM" id="SSF49503">
    <property type="entry name" value="Cupredoxins"/>
    <property type="match status" value="1"/>
</dbReference>
<dbReference type="EMBL" id="JAPDDP010000014">
    <property type="protein sequence ID" value="MDA0180598.1"/>
    <property type="molecule type" value="Genomic_DNA"/>
</dbReference>
<dbReference type="GO" id="GO:0005507">
    <property type="term" value="F:copper ion binding"/>
    <property type="evidence" value="ECO:0007669"/>
    <property type="project" value="InterPro"/>
</dbReference>
<sequence>MRVVVPFTAAALLAAALALPATASADVTIQAVDDVINNRWSSPEVSVKVGEKVTWSFAGTTLMHNVKSSSTNWSIDSPFAIAGPSVSQTFTAAGNYAYVCQLHAGTMTGVVKVTDESGNPAPPPPPPPLSEQPYANDTPPLAVYELRDTVAPKLDRVNVSRVRRGVRVRFRLSEDGKVAVRLTRGGRVVKTRTVEVDRGTGSVTVSGLRAGTYGVQVSAKDLAGNAASGSPSRARVTVR</sequence>
<dbReference type="Pfam" id="PF00127">
    <property type="entry name" value="Copper-bind"/>
    <property type="match status" value="1"/>
</dbReference>
<evidence type="ECO:0000256" key="1">
    <source>
        <dbReference type="ARBA" id="ARBA00022723"/>
    </source>
</evidence>
<keyword evidence="7" id="KW-1185">Reference proteome</keyword>
<evidence type="ECO:0000313" key="6">
    <source>
        <dbReference type="EMBL" id="MDA0180598.1"/>
    </source>
</evidence>
<feature type="domain" description="Blue (type 1) copper" evidence="5">
    <location>
        <begin position="40"/>
        <end position="113"/>
    </location>
</feature>
<dbReference type="PANTHER" id="PTHR36507">
    <property type="entry name" value="BLL1555 PROTEIN"/>
    <property type="match status" value="1"/>
</dbReference>
<dbReference type="GO" id="GO:0005975">
    <property type="term" value="P:carbohydrate metabolic process"/>
    <property type="evidence" value="ECO:0007669"/>
    <property type="project" value="UniProtKB-ARBA"/>
</dbReference>
<evidence type="ECO:0000313" key="7">
    <source>
        <dbReference type="Proteomes" id="UP001147653"/>
    </source>
</evidence>
<proteinExistence type="predicted"/>
<dbReference type="Gene3D" id="2.60.40.420">
    <property type="entry name" value="Cupredoxins - blue copper proteins"/>
    <property type="match status" value="1"/>
</dbReference>
<dbReference type="InterPro" id="IPR013783">
    <property type="entry name" value="Ig-like_fold"/>
</dbReference>
<feature type="region of interest" description="Disordered" evidence="3">
    <location>
        <begin position="113"/>
        <end position="134"/>
    </location>
</feature>
<organism evidence="6 7">
    <name type="scientific">Solirubrobacter phytolaccae</name>
    <dbReference type="NCBI Taxonomy" id="1404360"/>
    <lineage>
        <taxon>Bacteria</taxon>
        <taxon>Bacillati</taxon>
        <taxon>Actinomycetota</taxon>
        <taxon>Thermoleophilia</taxon>
        <taxon>Solirubrobacterales</taxon>
        <taxon>Solirubrobacteraceae</taxon>
        <taxon>Solirubrobacter</taxon>
    </lineage>
</organism>
<keyword evidence="4" id="KW-0732">Signal</keyword>
<gene>
    <name evidence="6" type="ORF">OJ997_09865</name>
</gene>
<evidence type="ECO:0000256" key="3">
    <source>
        <dbReference type="SAM" id="MobiDB-lite"/>
    </source>
</evidence>